<keyword evidence="3" id="KW-1185">Reference proteome</keyword>
<feature type="compositionally biased region" description="Low complexity" evidence="1">
    <location>
        <begin position="411"/>
        <end position="422"/>
    </location>
</feature>
<feature type="compositionally biased region" description="Basic residues" evidence="1">
    <location>
        <begin position="365"/>
        <end position="380"/>
    </location>
</feature>
<dbReference type="AlphaFoldDB" id="A0AAJ0HCD5"/>
<dbReference type="PANTHER" id="PTHR37538">
    <property type="entry name" value="BTB DOMAIN-CONTAINING PROTEIN"/>
    <property type="match status" value="1"/>
</dbReference>
<dbReference type="InterPro" id="IPR011333">
    <property type="entry name" value="SKP1/BTB/POZ_sf"/>
</dbReference>
<accession>A0AAJ0HCD5</accession>
<gene>
    <name evidence="2" type="ORF">B0T25DRAFT_292953</name>
</gene>
<reference evidence="2" key="2">
    <citation type="submission" date="2023-06" db="EMBL/GenBank/DDBJ databases">
        <authorList>
            <consortium name="Lawrence Berkeley National Laboratory"/>
            <person name="Haridas S."/>
            <person name="Hensen N."/>
            <person name="Bonometti L."/>
            <person name="Westerberg I."/>
            <person name="Brannstrom I.O."/>
            <person name="Guillou S."/>
            <person name="Cros-Aarteil S."/>
            <person name="Calhoun S."/>
            <person name="Kuo A."/>
            <person name="Mondo S."/>
            <person name="Pangilinan J."/>
            <person name="Riley R."/>
            <person name="Labutti K."/>
            <person name="Andreopoulos B."/>
            <person name="Lipzen A."/>
            <person name="Chen C."/>
            <person name="Yanf M."/>
            <person name="Daum C."/>
            <person name="Ng V."/>
            <person name="Clum A."/>
            <person name="Steindorff A."/>
            <person name="Ohm R."/>
            <person name="Martin F."/>
            <person name="Silar P."/>
            <person name="Natvig D."/>
            <person name="Lalanne C."/>
            <person name="Gautier V."/>
            <person name="Ament-Velasquez S.L."/>
            <person name="Kruys A."/>
            <person name="Hutchinson M.I."/>
            <person name="Powell A.J."/>
            <person name="Barry K."/>
            <person name="Miller A.N."/>
            <person name="Grigoriev I.V."/>
            <person name="Debuchy R."/>
            <person name="Gladieux P."/>
            <person name="Thoren M.H."/>
            <person name="Johannesson H."/>
        </authorList>
    </citation>
    <scope>NUCLEOTIDE SEQUENCE</scope>
    <source>
        <strain evidence="2">CBS 955.72</strain>
    </source>
</reference>
<feature type="region of interest" description="Disordered" evidence="1">
    <location>
        <begin position="277"/>
        <end position="297"/>
    </location>
</feature>
<proteinExistence type="predicted"/>
<dbReference type="EMBL" id="JAUIQD010000006">
    <property type="protein sequence ID" value="KAK3347017.1"/>
    <property type="molecule type" value="Genomic_DNA"/>
</dbReference>
<feature type="region of interest" description="Disordered" evidence="1">
    <location>
        <begin position="228"/>
        <end position="251"/>
    </location>
</feature>
<evidence type="ECO:0000313" key="3">
    <source>
        <dbReference type="Proteomes" id="UP001275084"/>
    </source>
</evidence>
<sequence length="459" mass="49441">MEGKQNSGGNTAAAAGKMEDSFFGKSSFSSGPLITLQFRHGDHLTVHRALLLRHPKLLALVGNQSPGIWAQPPPDAAALKHISRSAGHVLVNYLYTDTYGTLKWVGPGNGREETAAKLKTGFEVYAAARKYELGGLEDLAKEQVSLLSKELDAFAIVAVVNEVYPTSTDEDTWFPGFMKTVVKTAFEGSAALLESEARKPVGGGPQGGFSTAVTLLRSALEAYQEIARDGSAEAEPSQPTDDASEWRTTARKEKRKGGHYMYCSWDVAQELVKLGPEEPAPTEDAASEETAAEAAPAIETSAEEAPLEEPYPEQAYPQEACAEEAPIAAESPPEETPELEETAWPARLDLVPNNICGLFNPSTMKKGKREKEKKRRKGAVYRKPYTEDSPPEEPEPTPEPEGKSGVAFGNDTDSGFFSGGSTTSFVFSFRPTDKAAIDDIPSTASAAFTPTTKQESFDP</sequence>
<dbReference type="Gene3D" id="3.30.710.10">
    <property type="entry name" value="Potassium Channel Kv1.1, Chain A"/>
    <property type="match status" value="1"/>
</dbReference>
<feature type="region of interest" description="Disordered" evidence="1">
    <location>
        <begin position="358"/>
        <end position="422"/>
    </location>
</feature>
<name>A0AAJ0HCD5_9PEZI</name>
<feature type="region of interest" description="Disordered" evidence="1">
    <location>
        <begin position="438"/>
        <end position="459"/>
    </location>
</feature>
<organism evidence="2 3">
    <name type="scientific">Lasiosphaeria hispida</name>
    <dbReference type="NCBI Taxonomy" id="260671"/>
    <lineage>
        <taxon>Eukaryota</taxon>
        <taxon>Fungi</taxon>
        <taxon>Dikarya</taxon>
        <taxon>Ascomycota</taxon>
        <taxon>Pezizomycotina</taxon>
        <taxon>Sordariomycetes</taxon>
        <taxon>Sordariomycetidae</taxon>
        <taxon>Sordariales</taxon>
        <taxon>Lasiosphaeriaceae</taxon>
        <taxon>Lasiosphaeria</taxon>
    </lineage>
</organism>
<feature type="compositionally biased region" description="Acidic residues" evidence="1">
    <location>
        <begin position="389"/>
        <end position="398"/>
    </location>
</feature>
<feature type="compositionally biased region" description="Low complexity" evidence="1">
    <location>
        <begin position="441"/>
        <end position="452"/>
    </location>
</feature>
<dbReference type="Proteomes" id="UP001275084">
    <property type="component" value="Unassembled WGS sequence"/>
</dbReference>
<protein>
    <recommendedName>
        <fullName evidence="4">BTB domain-containing protein</fullName>
    </recommendedName>
</protein>
<reference evidence="2" key="1">
    <citation type="journal article" date="2023" name="Mol. Phylogenet. Evol.">
        <title>Genome-scale phylogeny and comparative genomics of the fungal order Sordariales.</title>
        <authorList>
            <person name="Hensen N."/>
            <person name="Bonometti L."/>
            <person name="Westerberg I."/>
            <person name="Brannstrom I.O."/>
            <person name="Guillou S."/>
            <person name="Cros-Aarteil S."/>
            <person name="Calhoun S."/>
            <person name="Haridas S."/>
            <person name="Kuo A."/>
            <person name="Mondo S."/>
            <person name="Pangilinan J."/>
            <person name="Riley R."/>
            <person name="LaButti K."/>
            <person name="Andreopoulos B."/>
            <person name="Lipzen A."/>
            <person name="Chen C."/>
            <person name="Yan M."/>
            <person name="Daum C."/>
            <person name="Ng V."/>
            <person name="Clum A."/>
            <person name="Steindorff A."/>
            <person name="Ohm R.A."/>
            <person name="Martin F."/>
            <person name="Silar P."/>
            <person name="Natvig D.O."/>
            <person name="Lalanne C."/>
            <person name="Gautier V."/>
            <person name="Ament-Velasquez S.L."/>
            <person name="Kruys A."/>
            <person name="Hutchinson M.I."/>
            <person name="Powell A.J."/>
            <person name="Barry K."/>
            <person name="Miller A.N."/>
            <person name="Grigoriev I.V."/>
            <person name="Debuchy R."/>
            <person name="Gladieux P."/>
            <person name="Hiltunen Thoren M."/>
            <person name="Johannesson H."/>
        </authorList>
    </citation>
    <scope>NUCLEOTIDE SEQUENCE</scope>
    <source>
        <strain evidence="2">CBS 955.72</strain>
    </source>
</reference>
<comment type="caution">
    <text evidence="2">The sequence shown here is derived from an EMBL/GenBank/DDBJ whole genome shotgun (WGS) entry which is preliminary data.</text>
</comment>
<evidence type="ECO:0008006" key="4">
    <source>
        <dbReference type="Google" id="ProtNLM"/>
    </source>
</evidence>
<evidence type="ECO:0000256" key="1">
    <source>
        <dbReference type="SAM" id="MobiDB-lite"/>
    </source>
</evidence>
<dbReference type="PANTHER" id="PTHR37538:SF1">
    <property type="entry name" value="BTB DOMAIN-CONTAINING PROTEIN"/>
    <property type="match status" value="1"/>
</dbReference>
<evidence type="ECO:0000313" key="2">
    <source>
        <dbReference type="EMBL" id="KAK3347017.1"/>
    </source>
</evidence>